<proteinExistence type="predicted"/>
<gene>
    <name evidence="3" type="ORF">BLTE_11360</name>
</gene>
<dbReference type="SUPFAM" id="SSF56349">
    <property type="entry name" value="DNA breaking-rejoining enzymes"/>
    <property type="match status" value="2"/>
</dbReference>
<dbReference type="GO" id="GO:0006310">
    <property type="term" value="P:DNA recombination"/>
    <property type="evidence" value="ECO:0007669"/>
    <property type="project" value="UniProtKB-KW"/>
</dbReference>
<dbReference type="InterPro" id="IPR011010">
    <property type="entry name" value="DNA_brk_join_enz"/>
</dbReference>
<dbReference type="EMBL" id="AP018907">
    <property type="protein sequence ID" value="BBF92451.1"/>
    <property type="molecule type" value="Genomic_DNA"/>
</dbReference>
<evidence type="ECO:0000256" key="1">
    <source>
        <dbReference type="ARBA" id="ARBA00023172"/>
    </source>
</evidence>
<dbReference type="AlphaFoldDB" id="A0A348FYR8"/>
<dbReference type="InterPro" id="IPR013762">
    <property type="entry name" value="Integrase-like_cat_sf"/>
</dbReference>
<sequence>MSVRGVEYWSAIRACKQPAAKAYRPRTARLTQATPEEREARCHALTAELLEWLALENKAPAPHRAFDGTIASLARIYETHPNSPFRAVCHATQMTYSGEHALLVKAVGDRRIDRITGADLRRWHASFAKPKKAGGPERLRRAQGCMKALRRITSWGVQLRLPGCADLRLILRESRFAVPPARERAPTYDQVVALIAAAHEIGRPSIAMAAALMFDTSLRQTDVIGKWEPTSRPGIEAGGCVHRGRRWGGGLVWQDIKNGELTKRTTKTGALFQVRVADFPLLLAEIAKVPEGRRIGPMVVDEQTGRPYRHRWFAAIWRRAARKAGIPDDVWSRDTRAGAITEAFDAGAELEHVRQLATHTDPKVTGRYNRGSVKQTSTVAALRNRHRRESETK</sequence>
<reference evidence="3 4" key="1">
    <citation type="submission" date="2018-08" db="EMBL/GenBank/DDBJ databases">
        <title>Complete genome sequencing of Blastochloris tepida GI.</title>
        <authorList>
            <person name="Tsukatani Y."/>
            <person name="Mori H."/>
        </authorList>
    </citation>
    <scope>NUCLEOTIDE SEQUENCE [LARGE SCALE GENOMIC DNA]</scope>
    <source>
        <strain evidence="3 4">GI</strain>
    </source>
</reference>
<evidence type="ECO:0000313" key="3">
    <source>
        <dbReference type="EMBL" id="BBF92451.1"/>
    </source>
</evidence>
<dbReference type="GO" id="GO:0003677">
    <property type="term" value="F:DNA binding"/>
    <property type="evidence" value="ECO:0007669"/>
    <property type="project" value="InterPro"/>
</dbReference>
<evidence type="ECO:0000259" key="2">
    <source>
        <dbReference type="PROSITE" id="PS51898"/>
    </source>
</evidence>
<accession>A0A348FYR8</accession>
<organism evidence="3 4">
    <name type="scientific">Blastochloris tepida</name>
    <dbReference type="NCBI Taxonomy" id="2233851"/>
    <lineage>
        <taxon>Bacteria</taxon>
        <taxon>Pseudomonadati</taxon>
        <taxon>Pseudomonadota</taxon>
        <taxon>Alphaproteobacteria</taxon>
        <taxon>Hyphomicrobiales</taxon>
        <taxon>Blastochloridaceae</taxon>
        <taxon>Blastochloris</taxon>
    </lineage>
</organism>
<dbReference type="GO" id="GO:0015074">
    <property type="term" value="P:DNA integration"/>
    <property type="evidence" value="ECO:0007669"/>
    <property type="project" value="InterPro"/>
</dbReference>
<dbReference type="Proteomes" id="UP000266934">
    <property type="component" value="Chromosome"/>
</dbReference>
<dbReference type="Gene3D" id="1.10.443.10">
    <property type="entry name" value="Intergrase catalytic core"/>
    <property type="match status" value="1"/>
</dbReference>
<name>A0A348FYR8_9HYPH</name>
<feature type="domain" description="Tyr recombinase" evidence="2">
    <location>
        <begin position="181"/>
        <end position="381"/>
    </location>
</feature>
<keyword evidence="1" id="KW-0233">DNA recombination</keyword>
<dbReference type="PROSITE" id="PS51898">
    <property type="entry name" value="TYR_RECOMBINASE"/>
    <property type="match status" value="1"/>
</dbReference>
<protein>
    <recommendedName>
        <fullName evidence="2">Tyr recombinase domain-containing protein</fullName>
    </recommendedName>
</protein>
<dbReference type="KEGG" id="blag:BLTE_11360"/>
<keyword evidence="4" id="KW-1185">Reference proteome</keyword>
<evidence type="ECO:0000313" key="4">
    <source>
        <dbReference type="Proteomes" id="UP000266934"/>
    </source>
</evidence>
<dbReference type="InterPro" id="IPR002104">
    <property type="entry name" value="Integrase_catalytic"/>
</dbReference>